<gene>
    <name evidence="6" type="ORF">NDO55_00320</name>
</gene>
<reference evidence="6" key="1">
    <citation type="submission" date="2022-06" db="EMBL/GenBank/DDBJ databases">
        <title>Sphingomicrobium sedimins sp. nov., a marine bacterium isolated from tidal flat.</title>
        <authorList>
            <person name="Kim C.-H."/>
            <person name="Yoo Y."/>
            <person name="Kim J.-J."/>
        </authorList>
    </citation>
    <scope>NUCLEOTIDE SEQUENCE</scope>
    <source>
        <strain evidence="6">GRR-S6-50</strain>
    </source>
</reference>
<dbReference type="InterPro" id="IPR001647">
    <property type="entry name" value="HTH_TetR"/>
</dbReference>
<name>A0A9X2EIE3_9SPHN</name>
<keyword evidence="2 4" id="KW-0238">DNA-binding</keyword>
<dbReference type="SUPFAM" id="SSF46689">
    <property type="entry name" value="Homeodomain-like"/>
    <property type="match status" value="1"/>
</dbReference>
<evidence type="ECO:0000256" key="4">
    <source>
        <dbReference type="PROSITE-ProRule" id="PRU00335"/>
    </source>
</evidence>
<dbReference type="PANTHER" id="PTHR30055:SF234">
    <property type="entry name" value="HTH-TYPE TRANSCRIPTIONAL REGULATOR BETI"/>
    <property type="match status" value="1"/>
</dbReference>
<proteinExistence type="predicted"/>
<comment type="caution">
    <text evidence="6">The sequence shown here is derived from an EMBL/GenBank/DDBJ whole genome shotgun (WGS) entry which is preliminary data.</text>
</comment>
<evidence type="ECO:0000259" key="5">
    <source>
        <dbReference type="PROSITE" id="PS50977"/>
    </source>
</evidence>
<dbReference type="PRINTS" id="PR00455">
    <property type="entry name" value="HTHTETR"/>
</dbReference>
<dbReference type="InterPro" id="IPR023772">
    <property type="entry name" value="DNA-bd_HTH_TetR-type_CS"/>
</dbReference>
<accession>A0A9X2EIE3</accession>
<dbReference type="InterPro" id="IPR050109">
    <property type="entry name" value="HTH-type_TetR-like_transc_reg"/>
</dbReference>
<evidence type="ECO:0000256" key="2">
    <source>
        <dbReference type="ARBA" id="ARBA00023125"/>
    </source>
</evidence>
<dbReference type="AlphaFoldDB" id="A0A9X2EIE3"/>
<protein>
    <submittedName>
        <fullName evidence="6">TetR/AcrR family transcriptional regulator</fullName>
    </submittedName>
</protein>
<feature type="DNA-binding region" description="H-T-H motif" evidence="4">
    <location>
        <begin position="35"/>
        <end position="54"/>
    </location>
</feature>
<dbReference type="RefSeq" id="WP_252111304.1">
    <property type="nucleotide sequence ID" value="NZ_JAMSHT010000001.1"/>
</dbReference>
<evidence type="ECO:0000313" key="7">
    <source>
        <dbReference type="Proteomes" id="UP001155128"/>
    </source>
</evidence>
<feature type="domain" description="HTH tetR-type" evidence="5">
    <location>
        <begin position="12"/>
        <end position="72"/>
    </location>
</feature>
<keyword evidence="3" id="KW-0804">Transcription</keyword>
<dbReference type="PROSITE" id="PS50977">
    <property type="entry name" value="HTH_TETR_2"/>
    <property type="match status" value="1"/>
</dbReference>
<dbReference type="EMBL" id="JAMSHT010000001">
    <property type="protein sequence ID" value="MCM8556264.1"/>
    <property type="molecule type" value="Genomic_DNA"/>
</dbReference>
<dbReference type="PROSITE" id="PS01081">
    <property type="entry name" value="HTH_TETR_1"/>
    <property type="match status" value="1"/>
</dbReference>
<organism evidence="6 7">
    <name type="scientific">Sphingomicrobium sediminis</name>
    <dbReference type="NCBI Taxonomy" id="2950949"/>
    <lineage>
        <taxon>Bacteria</taxon>
        <taxon>Pseudomonadati</taxon>
        <taxon>Pseudomonadota</taxon>
        <taxon>Alphaproteobacteria</taxon>
        <taxon>Sphingomonadales</taxon>
        <taxon>Sphingomonadaceae</taxon>
        <taxon>Sphingomicrobium</taxon>
    </lineage>
</organism>
<dbReference type="GO" id="GO:0003700">
    <property type="term" value="F:DNA-binding transcription factor activity"/>
    <property type="evidence" value="ECO:0007669"/>
    <property type="project" value="TreeGrafter"/>
</dbReference>
<dbReference type="Proteomes" id="UP001155128">
    <property type="component" value="Unassembled WGS sequence"/>
</dbReference>
<sequence length="207" mass="23081">MRAKPALQKRSKETRDKIVAALDRLLKDQSFDSISVAELANEAGVSVGAVYRRFENKEALIPVVLDLYREKIGSNFSFEPDTSAGLRATMRDLMRESWRALVEHGHLLRAVHLYSHQHPELIGKEWEPVIESSRAGVATLIDLFPDEVQVEDREAAIEALAYFLSTSLIEGGLYPDVGPPFAKPLQGEGLAEQMADFATGYLTLKRD</sequence>
<keyword evidence="7" id="KW-1185">Reference proteome</keyword>
<evidence type="ECO:0000313" key="6">
    <source>
        <dbReference type="EMBL" id="MCM8556264.1"/>
    </source>
</evidence>
<dbReference type="GO" id="GO:0000976">
    <property type="term" value="F:transcription cis-regulatory region binding"/>
    <property type="evidence" value="ECO:0007669"/>
    <property type="project" value="TreeGrafter"/>
</dbReference>
<keyword evidence="1" id="KW-0805">Transcription regulation</keyword>
<dbReference type="Pfam" id="PF00440">
    <property type="entry name" value="TetR_N"/>
    <property type="match status" value="1"/>
</dbReference>
<evidence type="ECO:0000256" key="3">
    <source>
        <dbReference type="ARBA" id="ARBA00023163"/>
    </source>
</evidence>
<dbReference type="InterPro" id="IPR009057">
    <property type="entry name" value="Homeodomain-like_sf"/>
</dbReference>
<evidence type="ECO:0000256" key="1">
    <source>
        <dbReference type="ARBA" id="ARBA00023015"/>
    </source>
</evidence>
<dbReference type="Gene3D" id="1.10.357.10">
    <property type="entry name" value="Tetracycline Repressor, domain 2"/>
    <property type="match status" value="1"/>
</dbReference>
<dbReference type="PANTHER" id="PTHR30055">
    <property type="entry name" value="HTH-TYPE TRANSCRIPTIONAL REGULATOR RUTR"/>
    <property type="match status" value="1"/>
</dbReference>